<dbReference type="RefSeq" id="WP_135108501.1">
    <property type="nucleotide sequence ID" value="NZ_SRHY01000002.1"/>
</dbReference>
<dbReference type="GO" id="GO:0016740">
    <property type="term" value="F:transferase activity"/>
    <property type="evidence" value="ECO:0007669"/>
    <property type="project" value="UniProtKB-KW"/>
</dbReference>
<evidence type="ECO:0000259" key="1">
    <source>
        <dbReference type="Pfam" id="PF18765"/>
    </source>
</evidence>
<dbReference type="Gene3D" id="3.30.460.10">
    <property type="entry name" value="Beta Polymerase, domain 2"/>
    <property type="match status" value="1"/>
</dbReference>
<dbReference type="InterPro" id="IPR043519">
    <property type="entry name" value="NT_sf"/>
</dbReference>
<evidence type="ECO:0000313" key="3">
    <source>
        <dbReference type="Proteomes" id="UP000298484"/>
    </source>
</evidence>
<evidence type="ECO:0000313" key="2">
    <source>
        <dbReference type="EMBL" id="TFJ94186.1"/>
    </source>
</evidence>
<protein>
    <submittedName>
        <fullName evidence="2">Nucleotidyltransferase domain-containing protein</fullName>
    </submittedName>
</protein>
<dbReference type="Pfam" id="PF18765">
    <property type="entry name" value="Polbeta"/>
    <property type="match status" value="1"/>
</dbReference>
<dbReference type="CDD" id="cd05403">
    <property type="entry name" value="NT_KNTase_like"/>
    <property type="match status" value="1"/>
</dbReference>
<dbReference type="EMBL" id="SRHY01000002">
    <property type="protein sequence ID" value="TFJ94186.1"/>
    <property type="molecule type" value="Genomic_DNA"/>
</dbReference>
<gene>
    <name evidence="2" type="ORF">E4U82_02710</name>
</gene>
<dbReference type="Proteomes" id="UP000298484">
    <property type="component" value="Unassembled WGS sequence"/>
</dbReference>
<proteinExistence type="predicted"/>
<accession>A0A4Y9AED9</accession>
<dbReference type="OrthoDB" id="9803106at2"/>
<keyword evidence="2" id="KW-0808">Transferase</keyword>
<dbReference type="AlphaFoldDB" id="A0A4Y9AED9"/>
<dbReference type="SUPFAM" id="SSF81301">
    <property type="entry name" value="Nucleotidyltransferase"/>
    <property type="match status" value="1"/>
</dbReference>
<sequence length="105" mass="11911">MFGLREQDIEMITEASKSFEEIDQAVVFGSRALGNYKKGSDIDIAIKGSNVTNHTAGQLSELLNEEYPLPYFFDIVHYEGIKNEALIRHINEHGINIYGEKHNRA</sequence>
<dbReference type="InterPro" id="IPR041633">
    <property type="entry name" value="Polbeta"/>
</dbReference>
<name>A0A4Y9AED9_9BACI</name>
<reference evidence="2 3" key="1">
    <citation type="submission" date="2019-03" db="EMBL/GenBank/DDBJ databases">
        <title>Genome sequence of Lentibacillus salicampi ATCC BAA-719.</title>
        <authorList>
            <person name="Maclea K.S."/>
            <person name="Simoes Junior M."/>
        </authorList>
    </citation>
    <scope>NUCLEOTIDE SEQUENCE [LARGE SCALE GENOMIC DNA]</scope>
    <source>
        <strain evidence="2 3">ATCC BAA-719</strain>
    </source>
</reference>
<organism evidence="2 3">
    <name type="scientific">Lentibacillus salicampi</name>
    <dbReference type="NCBI Taxonomy" id="175306"/>
    <lineage>
        <taxon>Bacteria</taxon>
        <taxon>Bacillati</taxon>
        <taxon>Bacillota</taxon>
        <taxon>Bacilli</taxon>
        <taxon>Bacillales</taxon>
        <taxon>Bacillaceae</taxon>
        <taxon>Lentibacillus</taxon>
    </lineage>
</organism>
<keyword evidence="3" id="KW-1185">Reference proteome</keyword>
<feature type="domain" description="Polymerase beta nucleotidyltransferase" evidence="1">
    <location>
        <begin position="11"/>
        <end position="102"/>
    </location>
</feature>
<comment type="caution">
    <text evidence="2">The sequence shown here is derived from an EMBL/GenBank/DDBJ whole genome shotgun (WGS) entry which is preliminary data.</text>
</comment>